<feature type="site" description="Involved in the stabilization of negative charge on the oxyanion by the formation of the oxyanion hole" evidence="6">
    <location>
        <position position="122"/>
    </location>
</feature>
<feature type="binding site" evidence="6">
    <location>
        <position position="158"/>
    </location>
    <ligand>
        <name>substrate</name>
    </ligand>
</feature>
<name>A0ABW5A3X5_9BACL</name>
<evidence type="ECO:0000256" key="6">
    <source>
        <dbReference type="HAMAP-Rule" id="MF_01106"/>
    </source>
</evidence>
<feature type="binding site" evidence="6">
    <location>
        <position position="281"/>
    </location>
    <ligand>
        <name>substrate</name>
    </ligand>
</feature>
<feature type="binding site" evidence="6">
    <location>
        <position position="184"/>
    </location>
    <ligand>
        <name>substrate</name>
    </ligand>
</feature>
<dbReference type="SUPFAM" id="SSF56266">
    <property type="entry name" value="DmpA/ArgJ-like"/>
    <property type="match status" value="1"/>
</dbReference>
<gene>
    <name evidence="6 7" type="primary">argJ</name>
    <name evidence="7" type="ORF">ACFSOY_20210</name>
</gene>
<organism evidence="7 8">
    <name type="scientific">Tumebacillus lipolyticus</name>
    <dbReference type="NCBI Taxonomy" id="1280370"/>
    <lineage>
        <taxon>Bacteria</taxon>
        <taxon>Bacillati</taxon>
        <taxon>Bacillota</taxon>
        <taxon>Bacilli</taxon>
        <taxon>Bacillales</taxon>
        <taxon>Alicyclobacillaceae</taxon>
        <taxon>Tumebacillus</taxon>
    </lineage>
</organism>
<evidence type="ECO:0000256" key="5">
    <source>
        <dbReference type="ARBA" id="ARBA00023315"/>
    </source>
</evidence>
<comment type="similarity">
    <text evidence="1 6">Belongs to the ArgJ family.</text>
</comment>
<evidence type="ECO:0000256" key="1">
    <source>
        <dbReference type="ARBA" id="ARBA00006774"/>
    </source>
</evidence>
<keyword evidence="5 6" id="KW-0012">Acyltransferase</keyword>
<feature type="binding site" evidence="6">
    <location>
        <position position="408"/>
    </location>
    <ligand>
        <name>substrate</name>
    </ligand>
</feature>
<comment type="function">
    <text evidence="6">Catalyzes two activities which are involved in the cyclic version of arginine biosynthesis: the synthesis of N-acetylglutamate from glutamate and acetyl-CoA as the acetyl donor, and of ornithine by transacetylation between N(2)-acetylornithine and glutamate.</text>
</comment>
<keyword evidence="6" id="KW-0963">Cytoplasm</keyword>
<dbReference type="EC" id="2.3.1.35" evidence="6"/>
<comment type="pathway">
    <text evidence="6">Amino-acid biosynthesis; L-arginine biosynthesis; N(2)-acetyl-L-ornithine from L-glutamate: step 1/4.</text>
</comment>
<comment type="subunit">
    <text evidence="2 6">Heterotetramer of two alpha and two beta chains.</text>
</comment>
<feature type="binding site" evidence="6">
    <location>
        <position position="195"/>
    </location>
    <ligand>
        <name>substrate</name>
    </ligand>
</feature>
<dbReference type="NCBIfam" id="TIGR00120">
    <property type="entry name" value="ArgJ"/>
    <property type="match status" value="1"/>
</dbReference>
<proteinExistence type="inferred from homology"/>
<feature type="site" description="Involved in the stabilization of negative charge on the oxyanion by the formation of the oxyanion hole" evidence="6">
    <location>
        <position position="121"/>
    </location>
</feature>
<keyword evidence="6" id="KW-0511">Multifunctional enzyme</keyword>
<comment type="catalytic activity">
    <reaction evidence="6">
        <text>L-glutamate + acetyl-CoA = N-acetyl-L-glutamate + CoA + H(+)</text>
        <dbReference type="Rhea" id="RHEA:24292"/>
        <dbReference type="ChEBI" id="CHEBI:15378"/>
        <dbReference type="ChEBI" id="CHEBI:29985"/>
        <dbReference type="ChEBI" id="CHEBI:44337"/>
        <dbReference type="ChEBI" id="CHEBI:57287"/>
        <dbReference type="ChEBI" id="CHEBI:57288"/>
        <dbReference type="EC" id="2.3.1.1"/>
    </reaction>
</comment>
<evidence type="ECO:0000313" key="7">
    <source>
        <dbReference type="EMBL" id="MFD2172276.1"/>
    </source>
</evidence>
<dbReference type="CDD" id="cd02152">
    <property type="entry name" value="OAT"/>
    <property type="match status" value="1"/>
</dbReference>
<comment type="catalytic activity">
    <reaction evidence="6">
        <text>N(2)-acetyl-L-ornithine + L-glutamate = N-acetyl-L-glutamate + L-ornithine</text>
        <dbReference type="Rhea" id="RHEA:15349"/>
        <dbReference type="ChEBI" id="CHEBI:29985"/>
        <dbReference type="ChEBI" id="CHEBI:44337"/>
        <dbReference type="ChEBI" id="CHEBI:46911"/>
        <dbReference type="ChEBI" id="CHEBI:57805"/>
        <dbReference type="EC" id="2.3.1.35"/>
    </reaction>
</comment>
<feature type="site" description="Cleavage; by autolysis" evidence="6">
    <location>
        <begin position="194"/>
        <end position="195"/>
    </location>
</feature>
<dbReference type="Proteomes" id="UP001597343">
    <property type="component" value="Unassembled WGS sequence"/>
</dbReference>
<dbReference type="EC" id="2.3.1.1" evidence="6"/>
<dbReference type="GO" id="GO:0004358">
    <property type="term" value="F:L-glutamate N-acetyltransferase activity, acting on acetyl-L-ornithine as donor"/>
    <property type="evidence" value="ECO:0007669"/>
    <property type="project" value="UniProtKB-EC"/>
</dbReference>
<keyword evidence="6" id="KW-0028">Amino-acid biosynthesis</keyword>
<accession>A0ABW5A3X5</accession>
<evidence type="ECO:0000313" key="8">
    <source>
        <dbReference type="Proteomes" id="UP001597343"/>
    </source>
</evidence>
<reference evidence="8" key="1">
    <citation type="journal article" date="2019" name="Int. J. Syst. Evol. Microbiol.">
        <title>The Global Catalogue of Microorganisms (GCM) 10K type strain sequencing project: providing services to taxonomists for standard genome sequencing and annotation.</title>
        <authorList>
            <consortium name="The Broad Institute Genomics Platform"/>
            <consortium name="The Broad Institute Genome Sequencing Center for Infectious Disease"/>
            <person name="Wu L."/>
            <person name="Ma J."/>
        </authorList>
    </citation>
    <scope>NUCLEOTIDE SEQUENCE [LARGE SCALE GENOMIC DNA]</scope>
    <source>
        <strain evidence="8">CGMCC 1.13574</strain>
    </source>
</reference>
<comment type="caution">
    <text evidence="7">The sequence shown here is derived from an EMBL/GenBank/DDBJ whole genome shotgun (WGS) entry which is preliminary data.</text>
</comment>
<keyword evidence="3 6" id="KW-0808">Transferase</keyword>
<dbReference type="PANTHER" id="PTHR23100">
    <property type="entry name" value="ARGININE BIOSYNTHESIS BIFUNCTIONAL PROTEIN ARGJ"/>
    <property type="match status" value="1"/>
</dbReference>
<dbReference type="InterPro" id="IPR042195">
    <property type="entry name" value="ArgJ_beta_C"/>
</dbReference>
<feature type="chain" id="PRO_5044900182" description="Arginine biosynthesis bifunctional protein ArgJ alpha chain" evidence="6">
    <location>
        <begin position="1"/>
        <end position="194"/>
    </location>
</feature>
<dbReference type="Pfam" id="PF01960">
    <property type="entry name" value="ArgJ"/>
    <property type="match status" value="1"/>
</dbReference>
<dbReference type="EMBL" id="JBHUIO010000019">
    <property type="protein sequence ID" value="MFD2172276.1"/>
    <property type="molecule type" value="Genomic_DNA"/>
</dbReference>
<dbReference type="Gene3D" id="3.10.20.340">
    <property type="entry name" value="ArgJ beta chain, C-terminal domain"/>
    <property type="match status" value="1"/>
</dbReference>
<comment type="pathway">
    <text evidence="6">Amino-acid biosynthesis; L-arginine biosynthesis; L-ornithine and N-acetyl-L-glutamate from L-glutamate and N(2)-acetyl-L-ornithine (cyclic): step 1/1.</text>
</comment>
<comment type="subcellular location">
    <subcellularLocation>
        <location evidence="6">Cytoplasm</location>
    </subcellularLocation>
</comment>
<dbReference type="PANTHER" id="PTHR23100:SF0">
    <property type="entry name" value="ARGININE BIOSYNTHESIS BIFUNCTIONAL PROTEIN ARGJ, MITOCHONDRIAL"/>
    <property type="match status" value="1"/>
</dbReference>
<sequence length="408" mass="42707">MMVKSTTYTVLPDGTITLPRGFKAAGLHAGIKKKRKDVGLLVSEVPAAAAGVFTLNTVRAACVTQNERQLKSNPHLQAIVVNSGNANACTGRQGDADALEMRACTAELLNLPVESVAIASTGVIGMPMPMAALKQGITSASESLSEQGGLDFAEAILTTDTCTKTVAVQVEIDSKLVTLFGVAKGSGMIHPNMATMLAFVATDANIDPSALQKLLGKTTDRTYNCITVDGDTSTNDMVLVMANGMADNKTLTEDHPEWDSFAEAFHFASEQLAKEIARDGEGATKLVEVLVKGAVSELSATGIAKSIVGSSLVKTAVFGADANWGRILAAVGYSGVPFDPERVDIWLGSVQVAADGMGLAFDEEAAKSQLLTDTVTITVDLKLGDAGATAYGCDLTYDYVRINASYRT</sequence>
<dbReference type="NCBIfam" id="NF003802">
    <property type="entry name" value="PRK05388.1"/>
    <property type="match status" value="1"/>
</dbReference>
<evidence type="ECO:0000256" key="4">
    <source>
        <dbReference type="ARBA" id="ARBA00022813"/>
    </source>
</evidence>
<keyword evidence="4 6" id="KW-0068">Autocatalytic cleavage</keyword>
<evidence type="ECO:0000256" key="2">
    <source>
        <dbReference type="ARBA" id="ARBA00011475"/>
    </source>
</evidence>
<dbReference type="HAMAP" id="MF_01106">
    <property type="entry name" value="ArgJ"/>
    <property type="match status" value="1"/>
</dbReference>
<feature type="chain" id="PRO_5044900183" description="Arginine biosynthesis bifunctional protein ArgJ beta chain" evidence="6">
    <location>
        <begin position="195"/>
        <end position="408"/>
    </location>
</feature>
<dbReference type="Gene3D" id="3.60.70.12">
    <property type="entry name" value="L-amino peptidase D-ALA esterase/amidase"/>
    <property type="match status" value="1"/>
</dbReference>
<dbReference type="InterPro" id="IPR002813">
    <property type="entry name" value="Arg_biosynth_ArgJ"/>
</dbReference>
<evidence type="ECO:0000256" key="3">
    <source>
        <dbReference type="ARBA" id="ARBA00022679"/>
    </source>
</evidence>
<dbReference type="InterPro" id="IPR016117">
    <property type="entry name" value="ArgJ-like_dom_sf"/>
</dbReference>
<keyword evidence="8" id="KW-1185">Reference proteome</keyword>
<dbReference type="Gene3D" id="3.30.2330.10">
    <property type="entry name" value="arginine biosynthesis bifunctional protein suprefamily"/>
    <property type="match status" value="1"/>
</dbReference>
<feature type="binding site" evidence="6">
    <location>
        <position position="403"/>
    </location>
    <ligand>
        <name>substrate</name>
    </ligand>
</feature>
<dbReference type="RefSeq" id="WP_386049675.1">
    <property type="nucleotide sequence ID" value="NZ_JBHUIO010000019.1"/>
</dbReference>
<keyword evidence="6" id="KW-0055">Arginine biosynthesis</keyword>
<protein>
    <recommendedName>
        <fullName evidence="6">Arginine biosynthesis bifunctional protein ArgJ</fullName>
    </recommendedName>
    <domain>
        <recommendedName>
            <fullName evidence="6">Glutamate N-acetyltransferase</fullName>
            <ecNumber evidence="6">2.3.1.35</ecNumber>
        </recommendedName>
        <alternativeName>
            <fullName evidence="6">Ornithine acetyltransferase</fullName>
            <shortName evidence="6">OATase</shortName>
        </alternativeName>
        <alternativeName>
            <fullName evidence="6">Ornithine transacetylase</fullName>
        </alternativeName>
    </domain>
    <domain>
        <recommendedName>
            <fullName evidence="6">Amino-acid acetyltransferase</fullName>
            <ecNumber evidence="6">2.3.1.1</ecNumber>
        </recommendedName>
        <alternativeName>
            <fullName evidence="6">N-acetylglutamate synthase</fullName>
            <shortName evidence="6">AGSase</shortName>
        </alternativeName>
    </domain>
    <component>
        <recommendedName>
            <fullName evidence="6">Arginine biosynthesis bifunctional protein ArgJ alpha chain</fullName>
        </recommendedName>
    </component>
    <component>
        <recommendedName>
            <fullName evidence="6">Arginine biosynthesis bifunctional protein ArgJ beta chain</fullName>
        </recommendedName>
    </component>
</protein>
<feature type="active site" description="Nucleophile" evidence="6">
    <location>
        <position position="195"/>
    </location>
</feature>